<organism evidence="2 4">
    <name type="scientific">Cocos nucifera</name>
    <name type="common">Coconut palm</name>
    <dbReference type="NCBI Taxonomy" id="13894"/>
    <lineage>
        <taxon>Eukaryota</taxon>
        <taxon>Viridiplantae</taxon>
        <taxon>Streptophyta</taxon>
        <taxon>Embryophyta</taxon>
        <taxon>Tracheophyta</taxon>
        <taxon>Spermatophyta</taxon>
        <taxon>Magnoliopsida</taxon>
        <taxon>Liliopsida</taxon>
        <taxon>Arecaceae</taxon>
        <taxon>Arecoideae</taxon>
        <taxon>Cocoseae</taxon>
        <taxon>Attaleinae</taxon>
        <taxon>Cocos</taxon>
    </lineage>
</organism>
<proteinExistence type="predicted"/>
<dbReference type="EMBL" id="CM017877">
    <property type="protein sequence ID" value="KAG1346992.1"/>
    <property type="molecule type" value="Genomic_DNA"/>
</dbReference>
<feature type="compositionally biased region" description="Basic and acidic residues" evidence="1">
    <location>
        <begin position="76"/>
        <end position="91"/>
    </location>
</feature>
<keyword evidence="4" id="KW-1185">Reference proteome</keyword>
<protein>
    <submittedName>
        <fullName evidence="2">Uncharacterized protein</fullName>
    </submittedName>
</protein>
<dbReference type="InterPro" id="IPR012876">
    <property type="entry name" value="DUF1677_pln"/>
</dbReference>
<accession>A0A8K0IBU9</accession>
<feature type="region of interest" description="Disordered" evidence="1">
    <location>
        <begin position="67"/>
        <end position="91"/>
    </location>
</feature>
<evidence type="ECO:0000313" key="4">
    <source>
        <dbReference type="Proteomes" id="UP000797356"/>
    </source>
</evidence>
<dbReference type="OrthoDB" id="1911663at2759"/>
<evidence type="ECO:0000256" key="1">
    <source>
        <dbReference type="SAM" id="MobiDB-lite"/>
    </source>
</evidence>
<evidence type="ECO:0000313" key="3">
    <source>
        <dbReference type="EMBL" id="KAG1346993.1"/>
    </source>
</evidence>
<comment type="caution">
    <text evidence="2">The sequence shown here is derived from an EMBL/GenBank/DDBJ whole genome shotgun (WGS) entry which is preliminary data.</text>
</comment>
<dbReference type="Pfam" id="PF07911">
    <property type="entry name" value="DUF1677"/>
    <property type="match status" value="1"/>
</dbReference>
<evidence type="ECO:0000313" key="2">
    <source>
        <dbReference type="EMBL" id="KAG1346992.1"/>
    </source>
</evidence>
<dbReference type="AlphaFoldDB" id="A0A8K0IBU9"/>
<dbReference type="EMBL" id="CM017877">
    <property type="protein sequence ID" value="KAG1346993.1"/>
    <property type="molecule type" value="Genomic_DNA"/>
</dbReference>
<reference evidence="2" key="2">
    <citation type="submission" date="2019-07" db="EMBL/GenBank/DDBJ databases">
        <authorList>
            <person name="Yang Y."/>
            <person name="Bocs S."/>
            <person name="Baudouin L."/>
        </authorList>
    </citation>
    <scope>NUCLEOTIDE SEQUENCE</scope>
    <source>
        <tissue evidence="2">Spear leaf of Hainan Tall coconut</tissue>
    </source>
</reference>
<gene>
    <name evidence="2" type="ORF">COCNU_06G008210</name>
    <name evidence="3" type="ORF">COCNU_06G008220</name>
</gene>
<feature type="non-terminal residue" evidence="2">
    <location>
        <position position="1"/>
    </location>
</feature>
<dbReference type="Proteomes" id="UP000797356">
    <property type="component" value="Chromosome 6"/>
</dbReference>
<sequence length="91" mass="10540">WVRGLYSEAIKKEIHYTERQISTEKVLHRYISFSWDFWSVSPQANPAKDHIAAMSYLLHRSLDSPRALCSTPTSPHRKEDDHKSNGDCHSS</sequence>
<reference evidence="2" key="1">
    <citation type="journal article" date="2017" name="Gigascience">
        <title>The genome draft of coconut (Cocos nucifera).</title>
        <authorList>
            <person name="Xiao Y."/>
            <person name="Xu P."/>
            <person name="Fan H."/>
            <person name="Baudouin L."/>
            <person name="Xia W."/>
            <person name="Bocs S."/>
            <person name="Xu J."/>
            <person name="Li Q."/>
            <person name="Guo A."/>
            <person name="Zhou L."/>
            <person name="Li J."/>
            <person name="Wu Y."/>
            <person name="Ma Z."/>
            <person name="Armero A."/>
            <person name="Issali A.E."/>
            <person name="Liu N."/>
            <person name="Peng M."/>
            <person name="Yang Y."/>
        </authorList>
    </citation>
    <scope>NUCLEOTIDE SEQUENCE</scope>
    <source>
        <tissue evidence="2">Spear leaf of Hainan Tall coconut</tissue>
    </source>
</reference>
<name>A0A8K0IBU9_COCNU</name>